<dbReference type="Proteomes" id="UP000245489">
    <property type="component" value="Unassembled WGS sequence"/>
</dbReference>
<comment type="caution">
    <text evidence="1">The sequence shown here is derived from an EMBL/GenBank/DDBJ whole genome shotgun (WGS) entry which is preliminary data.</text>
</comment>
<organism evidence="1 2">
    <name type="scientific">Arcicella aurantiaca</name>
    <dbReference type="NCBI Taxonomy" id="591202"/>
    <lineage>
        <taxon>Bacteria</taxon>
        <taxon>Pseudomonadati</taxon>
        <taxon>Bacteroidota</taxon>
        <taxon>Cytophagia</taxon>
        <taxon>Cytophagales</taxon>
        <taxon>Flectobacillaceae</taxon>
        <taxon>Arcicella</taxon>
    </lineage>
</organism>
<evidence type="ECO:0000313" key="1">
    <source>
        <dbReference type="EMBL" id="PWK27189.1"/>
    </source>
</evidence>
<dbReference type="OrthoDB" id="930568at2"/>
<accession>A0A316EES9</accession>
<name>A0A316EES9_9BACT</name>
<sequence>MATIPAPVINTGLDLTKMGIVVAKLASSLVRKYFKNTDATKQIPIDYDVTKSKKYGKVLVKGKFRKYDGAIKTTDGQVILSDRELVVGVGQKELPLEPEAFRNTWANEMADISAGKVPLEVAILDDYAKNSMQDLDELFYKGDTASADTFLKICDGLEKIMLAETTGATPAIVPVSVPAFDAGSGSGLNAVAGNYNTVCKTVWRAQQQALKENETDMYLSIDNYAGFGDSYRREFGHEATFNKDMLDQEFVYLDGTQKKCKVRSASWLGTSNRVWVFPKGAIRIGTDIKQMVGSIKFKDEGYYYLYLCKMVFGVQIIDLEAVTVSSRA</sequence>
<keyword evidence="2" id="KW-1185">Reference proteome</keyword>
<proteinExistence type="predicted"/>
<protein>
    <recommendedName>
        <fullName evidence="3">HK97 family phage major capsid protein</fullName>
    </recommendedName>
</protein>
<dbReference type="EMBL" id="QGGO01000008">
    <property type="protein sequence ID" value="PWK27189.1"/>
    <property type="molecule type" value="Genomic_DNA"/>
</dbReference>
<dbReference type="AlphaFoldDB" id="A0A316EES9"/>
<gene>
    <name evidence="1" type="ORF">LV89_02004</name>
</gene>
<dbReference type="RefSeq" id="WP_109742752.1">
    <property type="nucleotide sequence ID" value="NZ_QGGO01000008.1"/>
</dbReference>
<evidence type="ECO:0000313" key="2">
    <source>
        <dbReference type="Proteomes" id="UP000245489"/>
    </source>
</evidence>
<reference evidence="1 2" key="1">
    <citation type="submission" date="2018-05" db="EMBL/GenBank/DDBJ databases">
        <title>Genomic Encyclopedia of Archaeal and Bacterial Type Strains, Phase II (KMG-II): from individual species to whole genera.</title>
        <authorList>
            <person name="Goeker M."/>
        </authorList>
    </citation>
    <scope>NUCLEOTIDE SEQUENCE [LARGE SCALE GENOMIC DNA]</scope>
    <source>
        <strain evidence="1 2">DSM 22214</strain>
    </source>
</reference>
<evidence type="ECO:0008006" key="3">
    <source>
        <dbReference type="Google" id="ProtNLM"/>
    </source>
</evidence>